<reference evidence="2" key="1">
    <citation type="submission" date="2016-10" db="EMBL/GenBank/DDBJ databases">
        <authorList>
            <person name="Varghese N."/>
            <person name="Submissions S."/>
        </authorList>
    </citation>
    <scope>NUCLEOTIDE SEQUENCE [LARGE SCALE GENOMIC DNA]</scope>
    <source>
        <strain evidence="2">CGMCC 1.10218</strain>
    </source>
</reference>
<accession>A0A1H7BVM9</accession>
<keyword evidence="2" id="KW-1185">Reference proteome</keyword>
<gene>
    <name evidence="1" type="ORF">SAMN04488058_11952</name>
</gene>
<dbReference type="Proteomes" id="UP000199223">
    <property type="component" value="Unassembled WGS sequence"/>
</dbReference>
<sequence length="201" mass="20493">MPGVKDAALALRLGRPRLALACRADPLTHAAAWLRLGEIGQAREILGTVPPSARAQVLLARSAALAGERAALSLAHAARQGSRREGDAGALIAAATLCGELEGAGPHQALRSLAEGLKVAELLGTQADAHLLAVLAHVQRAAGGAGKAQRTAGKALDRADPGSPAQVLALLALGRPEEARVQAEAGELAPAWWAAFAPAYY</sequence>
<name>A0A1H7BVM9_9DEIO</name>
<evidence type="ECO:0000313" key="1">
    <source>
        <dbReference type="EMBL" id="SEJ80387.1"/>
    </source>
</evidence>
<evidence type="ECO:0000313" key="2">
    <source>
        <dbReference type="Proteomes" id="UP000199223"/>
    </source>
</evidence>
<proteinExistence type="predicted"/>
<dbReference type="EMBL" id="FNZA01000019">
    <property type="protein sequence ID" value="SEJ80387.1"/>
    <property type="molecule type" value="Genomic_DNA"/>
</dbReference>
<dbReference type="AlphaFoldDB" id="A0A1H7BVM9"/>
<evidence type="ECO:0008006" key="3">
    <source>
        <dbReference type="Google" id="ProtNLM"/>
    </source>
</evidence>
<organism evidence="1 2">
    <name type="scientific">Deinococcus reticulitermitis</name>
    <dbReference type="NCBI Taxonomy" id="856736"/>
    <lineage>
        <taxon>Bacteria</taxon>
        <taxon>Thermotogati</taxon>
        <taxon>Deinococcota</taxon>
        <taxon>Deinococci</taxon>
        <taxon>Deinococcales</taxon>
        <taxon>Deinococcaceae</taxon>
        <taxon>Deinococcus</taxon>
    </lineage>
</organism>
<dbReference type="STRING" id="856736.SAMN04488058_11952"/>
<protein>
    <recommendedName>
        <fullName evidence="3">Tetratricopeptide repeat-containing protein</fullName>
    </recommendedName>
</protein>